<dbReference type="PANTHER" id="PTHR42085">
    <property type="entry name" value="F-BOX DOMAIN-CONTAINING PROTEIN"/>
    <property type="match status" value="1"/>
</dbReference>
<dbReference type="EMBL" id="JAZAVJ010000050">
    <property type="protein sequence ID" value="KAK7418180.1"/>
    <property type="molecule type" value="Genomic_DNA"/>
</dbReference>
<feature type="region of interest" description="Disordered" evidence="1">
    <location>
        <begin position="1"/>
        <end position="58"/>
    </location>
</feature>
<accession>A0ABR1HAL7</accession>
<feature type="compositionally biased region" description="Low complexity" evidence="1">
    <location>
        <begin position="37"/>
        <end position="47"/>
    </location>
</feature>
<feature type="region of interest" description="Disordered" evidence="1">
    <location>
        <begin position="313"/>
        <end position="337"/>
    </location>
</feature>
<evidence type="ECO:0000256" key="1">
    <source>
        <dbReference type="SAM" id="MobiDB-lite"/>
    </source>
</evidence>
<proteinExistence type="predicted"/>
<gene>
    <name evidence="2" type="ORF">QQX98_004155</name>
</gene>
<dbReference type="Proteomes" id="UP001498476">
    <property type="component" value="Unassembled WGS sequence"/>
</dbReference>
<evidence type="ECO:0000313" key="3">
    <source>
        <dbReference type="Proteomes" id="UP001498476"/>
    </source>
</evidence>
<name>A0ABR1HAL7_9HYPO</name>
<evidence type="ECO:0008006" key="4">
    <source>
        <dbReference type="Google" id="ProtNLM"/>
    </source>
</evidence>
<evidence type="ECO:0000313" key="2">
    <source>
        <dbReference type="EMBL" id="KAK7418180.1"/>
    </source>
</evidence>
<comment type="caution">
    <text evidence="2">The sequence shown here is derived from an EMBL/GenBank/DDBJ whole genome shotgun (WGS) entry which is preliminary data.</text>
</comment>
<organism evidence="2 3">
    <name type="scientific">Neonectria punicea</name>
    <dbReference type="NCBI Taxonomy" id="979145"/>
    <lineage>
        <taxon>Eukaryota</taxon>
        <taxon>Fungi</taxon>
        <taxon>Dikarya</taxon>
        <taxon>Ascomycota</taxon>
        <taxon>Pezizomycotina</taxon>
        <taxon>Sordariomycetes</taxon>
        <taxon>Hypocreomycetidae</taxon>
        <taxon>Hypocreales</taxon>
        <taxon>Nectriaceae</taxon>
        <taxon>Neonectria</taxon>
    </lineage>
</organism>
<reference evidence="2 3" key="1">
    <citation type="journal article" date="2025" name="Microbiol. Resour. Announc.">
        <title>Draft genome sequences for Neonectria magnoliae and Neonectria punicea, canker pathogens of Liriodendron tulipifera and Acer saccharum in West Virginia.</title>
        <authorList>
            <person name="Petronek H.M."/>
            <person name="Kasson M.T."/>
            <person name="Metheny A.M."/>
            <person name="Stauder C.M."/>
            <person name="Lovett B."/>
            <person name="Lynch S.C."/>
            <person name="Garnas J.R."/>
            <person name="Kasson L.R."/>
            <person name="Stajich J.E."/>
        </authorList>
    </citation>
    <scope>NUCLEOTIDE SEQUENCE [LARGE SCALE GENOMIC DNA]</scope>
    <source>
        <strain evidence="2 3">NRRL 64653</strain>
    </source>
</reference>
<keyword evidence="3" id="KW-1185">Reference proteome</keyword>
<dbReference type="InterPro" id="IPR038883">
    <property type="entry name" value="AN11006-like"/>
</dbReference>
<sequence length="337" mass="37677">MARRTTKTTGPRPSISRPVCSLRITAPTASPGPPSSDPATASDPSGAKPVTEDDVNKPSIASLTLDTPLIPLRKKRRVPATPLPFLSLPSELRIKIYAYFFFDEEDIDTLVSPDPNNVIDLDPGNYKRFHRKLGLLRVCKQVHAEACFLFYSTRTFRIFPTYPGRHFKTKKPLLARMKPHQRQTITSLELRLGPGWNAPPRGWVVNPALGLQDCVDVEILKVYVECDPSDNTFNGFRRSEGFYEGFCRNLLFNVLDELPSAQIVEFDARANVKKSGKMMQGLIDVATQAERIIEWGPRRRWTDADEDDTYTATSAQFPQGLPISGSETGPQDLMALA</sequence>
<protein>
    <recommendedName>
        <fullName evidence="4">F-box domain-containing protein</fullName>
    </recommendedName>
</protein>
<dbReference type="PANTHER" id="PTHR42085:SF2">
    <property type="entry name" value="F-BOX DOMAIN-CONTAINING PROTEIN"/>
    <property type="match status" value="1"/>
</dbReference>